<accession>A0A540VRH3</accession>
<dbReference type="InterPro" id="IPR003749">
    <property type="entry name" value="ThiS/MoaD-like"/>
</dbReference>
<dbReference type="InterPro" id="IPR012675">
    <property type="entry name" value="Beta-grasp_dom_sf"/>
</dbReference>
<dbReference type="SUPFAM" id="SSF54285">
    <property type="entry name" value="MoaD/ThiS"/>
    <property type="match status" value="1"/>
</dbReference>
<reference evidence="1 2" key="1">
    <citation type="submission" date="2019-06" db="EMBL/GenBank/DDBJ databases">
        <title>Metagenome assembled Genome of Spiribacter salinus SL48-SHIP from the microbial mat of Salt Lake 48 (Novosibirsk region, Russia).</title>
        <authorList>
            <person name="Shipova A."/>
            <person name="Rozanov A.S."/>
            <person name="Bryanskaya A.V."/>
            <person name="Peltek S.E."/>
        </authorList>
    </citation>
    <scope>NUCLEOTIDE SEQUENCE [LARGE SCALE GENOMIC DNA]</scope>
    <source>
        <strain evidence="1">SL48-SHIP-2</strain>
    </source>
</reference>
<comment type="caution">
    <text evidence="1">The sequence shown here is derived from an EMBL/GenBank/DDBJ whole genome shotgun (WGS) entry which is preliminary data.</text>
</comment>
<dbReference type="Pfam" id="PF02597">
    <property type="entry name" value="ThiS"/>
    <property type="match status" value="1"/>
</dbReference>
<name>A0A540VRH3_9GAMM</name>
<dbReference type="Proteomes" id="UP000315400">
    <property type="component" value="Unassembled WGS sequence"/>
</dbReference>
<evidence type="ECO:0000313" key="1">
    <source>
        <dbReference type="EMBL" id="TQE99276.1"/>
    </source>
</evidence>
<dbReference type="EMBL" id="VIFK01000076">
    <property type="protein sequence ID" value="TQE99276.1"/>
    <property type="molecule type" value="Genomic_DNA"/>
</dbReference>
<proteinExistence type="predicted"/>
<gene>
    <name evidence="1" type="ORF">FKY71_09495</name>
</gene>
<dbReference type="InterPro" id="IPR016155">
    <property type="entry name" value="Mopterin_synth/thiamin_S_b"/>
</dbReference>
<dbReference type="CDD" id="cd00754">
    <property type="entry name" value="Ubl_MoaD"/>
    <property type="match status" value="1"/>
</dbReference>
<dbReference type="AlphaFoldDB" id="A0A540VRH3"/>
<dbReference type="STRING" id="1260251.SPISAL_01785"/>
<protein>
    <submittedName>
        <fullName evidence="1">MoaD/ThiS family protein</fullName>
    </submittedName>
</protein>
<organism evidence="1 2">
    <name type="scientific">Spiribacter salinus</name>
    <dbReference type="NCBI Taxonomy" id="1335746"/>
    <lineage>
        <taxon>Bacteria</taxon>
        <taxon>Pseudomonadati</taxon>
        <taxon>Pseudomonadota</taxon>
        <taxon>Gammaproteobacteria</taxon>
        <taxon>Chromatiales</taxon>
        <taxon>Ectothiorhodospiraceae</taxon>
        <taxon>Spiribacter</taxon>
    </lineage>
</organism>
<sequence length="81" mass="8763">MTQRIELFGVLREAVGASEVRVDLDPPVTVDEVLEHLQATYPGVMPHLPRVACAVGDEMRSRQSVLAQDETLVLLPPVSGG</sequence>
<dbReference type="Gene3D" id="3.10.20.30">
    <property type="match status" value="1"/>
</dbReference>
<evidence type="ECO:0000313" key="2">
    <source>
        <dbReference type="Proteomes" id="UP000315400"/>
    </source>
</evidence>